<dbReference type="GO" id="GO:0061711">
    <property type="term" value="F:tRNA N(6)-L-threonylcarbamoyladenine synthase activity"/>
    <property type="evidence" value="ECO:0007669"/>
    <property type="project" value="UniProtKB-EC"/>
</dbReference>
<dbReference type="GO" id="GO:0005506">
    <property type="term" value="F:iron ion binding"/>
    <property type="evidence" value="ECO:0007669"/>
    <property type="project" value="UniProtKB-UniRule"/>
</dbReference>
<feature type="binding site" evidence="6">
    <location>
        <position position="122"/>
    </location>
    <ligand>
        <name>Fe cation</name>
        <dbReference type="ChEBI" id="CHEBI:24875"/>
    </ligand>
</feature>
<dbReference type="PANTHER" id="PTHR11735">
    <property type="entry name" value="TRNA N6-ADENOSINE THREONYLCARBAMOYLTRANSFERASE"/>
    <property type="match status" value="1"/>
</dbReference>
<evidence type="ECO:0000259" key="7">
    <source>
        <dbReference type="Pfam" id="PF00814"/>
    </source>
</evidence>
<keyword evidence="2 6" id="KW-0819">tRNA processing</keyword>
<dbReference type="InterPro" id="IPR022450">
    <property type="entry name" value="TsaD"/>
</dbReference>
<comment type="caution">
    <text evidence="8">The sequence shown here is derived from an EMBL/GenBank/DDBJ whole genome shotgun (WGS) entry which is preliminary data.</text>
</comment>
<gene>
    <name evidence="6 8" type="primary">tsaD</name>
    <name evidence="8" type="ORF">COS55_02370</name>
</gene>
<evidence type="ECO:0000256" key="2">
    <source>
        <dbReference type="ARBA" id="ARBA00022694"/>
    </source>
</evidence>
<dbReference type="Pfam" id="PF00814">
    <property type="entry name" value="TsaD"/>
    <property type="match status" value="1"/>
</dbReference>
<comment type="subcellular location">
    <subcellularLocation>
        <location evidence="6">Cytoplasm</location>
    </subcellularLocation>
</comment>
<proteinExistence type="inferred from homology"/>
<keyword evidence="3 6" id="KW-0479">Metal-binding</keyword>
<dbReference type="InterPro" id="IPR017861">
    <property type="entry name" value="KAE1/TsaD"/>
</dbReference>
<evidence type="ECO:0000256" key="3">
    <source>
        <dbReference type="ARBA" id="ARBA00022723"/>
    </source>
</evidence>
<reference evidence="9" key="1">
    <citation type="submission" date="2017-09" db="EMBL/GenBank/DDBJ databases">
        <title>Depth-based differentiation of microbial function through sediment-hosted aquifers and enrichment of novel symbionts in the deep terrestrial subsurface.</title>
        <authorList>
            <person name="Probst A.J."/>
            <person name="Ladd B."/>
            <person name="Jarett J.K."/>
            <person name="Geller-Mcgrath D.E."/>
            <person name="Sieber C.M.K."/>
            <person name="Emerson J.B."/>
            <person name="Anantharaman K."/>
            <person name="Thomas B.C."/>
            <person name="Malmstrom R."/>
            <person name="Stieglmeier M."/>
            <person name="Klingl A."/>
            <person name="Woyke T."/>
            <person name="Ryan C.M."/>
            <person name="Banfield J.F."/>
        </authorList>
    </citation>
    <scope>NUCLEOTIDE SEQUENCE [LARGE SCALE GENOMIC DNA]</scope>
</reference>
<dbReference type="InterPro" id="IPR000905">
    <property type="entry name" value="Gcp-like_dom"/>
</dbReference>
<dbReference type="HAMAP" id="MF_01445">
    <property type="entry name" value="TsaD"/>
    <property type="match status" value="1"/>
</dbReference>
<dbReference type="NCBIfam" id="TIGR03723">
    <property type="entry name" value="T6A_TsaD_YgjD"/>
    <property type="match status" value="1"/>
</dbReference>
<keyword evidence="6" id="KW-0408">Iron</keyword>
<protein>
    <recommendedName>
        <fullName evidence="6">tRNA N6-adenosine threonylcarbamoyltransferase</fullName>
        <ecNumber evidence="6">2.3.1.234</ecNumber>
    </recommendedName>
    <alternativeName>
        <fullName evidence="6">N6-L-threonylcarbamoyladenine synthase</fullName>
        <shortName evidence="6">t(6)A synthase</shortName>
    </alternativeName>
    <alternativeName>
        <fullName evidence="6">t(6)A37 threonylcarbamoyladenosine biosynthesis protein TsaD</fullName>
    </alternativeName>
    <alternativeName>
        <fullName evidence="6">tRNA threonylcarbamoyladenosine biosynthesis protein TsaD</fullName>
    </alternativeName>
</protein>
<dbReference type="InterPro" id="IPR043129">
    <property type="entry name" value="ATPase_NBD"/>
</dbReference>
<feature type="binding site" evidence="6">
    <location>
        <begin position="147"/>
        <end position="151"/>
    </location>
    <ligand>
        <name>substrate</name>
    </ligand>
</feature>
<dbReference type="PRINTS" id="PR00789">
    <property type="entry name" value="OSIALOPTASE"/>
</dbReference>
<feature type="binding site" evidence="6">
    <location>
        <position position="180"/>
    </location>
    <ligand>
        <name>substrate</name>
    </ligand>
</feature>
<sequence length="360" mass="39743">MDKPIILSIDTSCDETSAAVTSGRLVLSNVISSQISIHQKYGGVYPALAKRAHQERIDYVVQKAIQNAKKNRFDAVAVTQGPGLAIALEVGIKKAKQISENPLAIRENHRLPLIAVNHLEGHIYSCLAQSVGGLPKREIIFPALCLVVSGGHTELVLMKNHGEYQLIGETLDDACGEALDKAAIILKLGYPGGPVIEKLASKGEALRSYILSQPLKDKKNLNFSYSGLKTQFLYLIQSLSQKEFSQNLQNLALSFQTACFEQITRKTSQAIRVYQPKMILCGGGVISNKTLRKLLRQTAKNNNLPVFFPPKKNLITDNAAMIGVAAYYKYLRGEFVKNIDLLDREPRMTLDSHKLQADSR</sequence>
<dbReference type="EMBL" id="PEVD01000031">
    <property type="protein sequence ID" value="PIV01186.1"/>
    <property type="molecule type" value="Genomic_DNA"/>
</dbReference>
<keyword evidence="6" id="KW-0963">Cytoplasm</keyword>
<dbReference type="GO" id="GO:0005737">
    <property type="term" value="C:cytoplasm"/>
    <property type="evidence" value="ECO:0007669"/>
    <property type="project" value="UniProtKB-SubCell"/>
</dbReference>
<dbReference type="Proteomes" id="UP000230399">
    <property type="component" value="Unassembled WGS sequence"/>
</dbReference>
<feature type="binding site" evidence="6">
    <location>
        <position position="118"/>
    </location>
    <ligand>
        <name>Fe cation</name>
        <dbReference type="ChEBI" id="CHEBI:24875"/>
    </ligand>
</feature>
<organism evidence="8 9">
    <name type="scientific">Candidatus Shapirobacteria bacterium CG03_land_8_20_14_0_80_40_19</name>
    <dbReference type="NCBI Taxonomy" id="1974880"/>
    <lineage>
        <taxon>Bacteria</taxon>
        <taxon>Candidatus Shapironibacteriota</taxon>
    </lineage>
</organism>
<dbReference type="EC" id="2.3.1.234" evidence="6"/>
<dbReference type="GO" id="GO:0002949">
    <property type="term" value="P:tRNA threonylcarbamoyladenosine modification"/>
    <property type="evidence" value="ECO:0007669"/>
    <property type="project" value="UniProtKB-UniRule"/>
</dbReference>
<dbReference type="PANTHER" id="PTHR11735:SF6">
    <property type="entry name" value="TRNA N6-ADENOSINE THREONYLCARBAMOYLTRANSFERASE, MITOCHONDRIAL"/>
    <property type="match status" value="1"/>
</dbReference>
<comment type="similarity">
    <text evidence="6">Belongs to the KAE1 / TsaD family.</text>
</comment>
<evidence type="ECO:0000313" key="8">
    <source>
        <dbReference type="EMBL" id="PIV01186.1"/>
    </source>
</evidence>
<evidence type="ECO:0000256" key="5">
    <source>
        <dbReference type="ARBA" id="ARBA00048117"/>
    </source>
</evidence>
<keyword evidence="4 6" id="KW-0012">Acyltransferase</keyword>
<dbReference type="Gene3D" id="3.30.420.40">
    <property type="match status" value="2"/>
</dbReference>
<accession>A0A2M7BDJ6</accession>
<feature type="binding site" evidence="6">
    <location>
        <position position="193"/>
    </location>
    <ligand>
        <name>substrate</name>
    </ligand>
</feature>
<comment type="catalytic activity">
    <reaction evidence="5 6">
        <text>L-threonylcarbamoyladenylate + adenosine(37) in tRNA = N(6)-L-threonylcarbamoyladenosine(37) in tRNA + AMP + H(+)</text>
        <dbReference type="Rhea" id="RHEA:37059"/>
        <dbReference type="Rhea" id="RHEA-COMP:10162"/>
        <dbReference type="Rhea" id="RHEA-COMP:10163"/>
        <dbReference type="ChEBI" id="CHEBI:15378"/>
        <dbReference type="ChEBI" id="CHEBI:73682"/>
        <dbReference type="ChEBI" id="CHEBI:74411"/>
        <dbReference type="ChEBI" id="CHEBI:74418"/>
        <dbReference type="ChEBI" id="CHEBI:456215"/>
        <dbReference type="EC" id="2.3.1.234"/>
    </reaction>
</comment>
<feature type="domain" description="Gcp-like" evidence="7">
    <location>
        <begin position="26"/>
        <end position="323"/>
    </location>
</feature>
<feature type="binding site" evidence="6">
    <location>
        <position position="317"/>
    </location>
    <ligand>
        <name>Fe cation</name>
        <dbReference type="ChEBI" id="CHEBI:24875"/>
    </ligand>
</feature>
<dbReference type="NCBIfam" id="TIGR00329">
    <property type="entry name" value="gcp_kae1"/>
    <property type="match status" value="1"/>
</dbReference>
<dbReference type="AlphaFoldDB" id="A0A2M7BDJ6"/>
<evidence type="ECO:0000256" key="4">
    <source>
        <dbReference type="ARBA" id="ARBA00023315"/>
    </source>
</evidence>
<evidence type="ECO:0000313" key="9">
    <source>
        <dbReference type="Proteomes" id="UP000230399"/>
    </source>
</evidence>
<feature type="binding site" evidence="6">
    <location>
        <position position="288"/>
    </location>
    <ligand>
        <name>substrate</name>
    </ligand>
</feature>
<comment type="cofactor">
    <cofactor evidence="6">
        <name>Fe(2+)</name>
        <dbReference type="ChEBI" id="CHEBI:29033"/>
    </cofactor>
    <text evidence="6">Binds 1 Fe(2+) ion per subunit.</text>
</comment>
<evidence type="ECO:0000256" key="6">
    <source>
        <dbReference type="HAMAP-Rule" id="MF_01445"/>
    </source>
</evidence>
<evidence type="ECO:0000256" key="1">
    <source>
        <dbReference type="ARBA" id="ARBA00022679"/>
    </source>
</evidence>
<keyword evidence="1 6" id="KW-0808">Transferase</keyword>
<dbReference type="SUPFAM" id="SSF53067">
    <property type="entry name" value="Actin-like ATPase domain"/>
    <property type="match status" value="2"/>
</dbReference>
<feature type="binding site" evidence="6">
    <location>
        <position position="197"/>
    </location>
    <ligand>
        <name>substrate</name>
    </ligand>
</feature>
<comment type="function">
    <text evidence="6">Required for the formation of a threonylcarbamoyl group on adenosine at position 37 (t(6)A37) in tRNAs that read codons beginning with adenine. Is involved in the transfer of the threonylcarbamoyl moiety of threonylcarbamoyl-AMP (TC-AMP) to the N6 group of A37, together with TsaE and TsaB. TsaD likely plays a direct catalytic role in this reaction.</text>
</comment>
<name>A0A2M7BDJ6_9BACT</name>